<evidence type="ECO:0000259" key="1">
    <source>
        <dbReference type="Pfam" id="PF20803"/>
    </source>
</evidence>
<name>A0A1F5KUQ4_9BACT</name>
<dbReference type="GO" id="GO:0006351">
    <property type="term" value="P:DNA-templated transcription"/>
    <property type="evidence" value="ECO:0007669"/>
    <property type="project" value="TreeGrafter"/>
</dbReference>
<organism evidence="2 3">
    <name type="scientific">Candidatus Daviesbacteria bacterium RIFCSPLOWO2_01_FULL_39_12</name>
    <dbReference type="NCBI Taxonomy" id="1797785"/>
    <lineage>
        <taxon>Bacteria</taxon>
        <taxon>Candidatus Daviesiibacteriota</taxon>
    </lineage>
</organism>
<feature type="domain" description="Transcriptional repressor PaaX-like central Cas2-like" evidence="1">
    <location>
        <begin position="93"/>
        <end position="165"/>
    </location>
</feature>
<reference evidence="2 3" key="1">
    <citation type="journal article" date="2016" name="Nat. Commun.">
        <title>Thousands of microbial genomes shed light on interconnected biogeochemical processes in an aquifer system.</title>
        <authorList>
            <person name="Anantharaman K."/>
            <person name="Brown C.T."/>
            <person name="Hug L.A."/>
            <person name="Sharon I."/>
            <person name="Castelle C.J."/>
            <person name="Probst A.J."/>
            <person name="Thomas B.C."/>
            <person name="Singh A."/>
            <person name="Wilkins M.J."/>
            <person name="Karaoz U."/>
            <person name="Brodie E.L."/>
            <person name="Williams K.H."/>
            <person name="Hubbard S.S."/>
            <person name="Banfield J.F."/>
        </authorList>
    </citation>
    <scope>NUCLEOTIDE SEQUENCE [LARGE SCALE GENOMIC DNA]</scope>
</reference>
<dbReference type="PANTHER" id="PTHR30319:SF1">
    <property type="entry name" value="TRANSCRIPTIONAL REPRESSOR PAAX"/>
    <property type="match status" value="1"/>
</dbReference>
<dbReference type="Pfam" id="PF20803">
    <property type="entry name" value="PaaX_M"/>
    <property type="match status" value="1"/>
</dbReference>
<dbReference type="Gene3D" id="3.30.70.2650">
    <property type="match status" value="1"/>
</dbReference>
<comment type="caution">
    <text evidence="2">The sequence shown here is derived from an EMBL/GenBank/DDBJ whole genome shotgun (WGS) entry which is preliminary data.</text>
</comment>
<dbReference type="AlphaFoldDB" id="A0A1F5KUQ4"/>
<dbReference type="Proteomes" id="UP000178565">
    <property type="component" value="Unassembled WGS sequence"/>
</dbReference>
<evidence type="ECO:0000313" key="3">
    <source>
        <dbReference type="Proteomes" id="UP000178565"/>
    </source>
</evidence>
<accession>A0A1F5KUQ4</accession>
<evidence type="ECO:0000313" key="2">
    <source>
        <dbReference type="EMBL" id="OGE44351.1"/>
    </source>
</evidence>
<sequence length="167" mass="20157">MFTKKSLTNFVLLTLEKSVDGYIRFEHFAYNPHLYAHYGWWDRPLRKSALALTMKRLRENGLVELVDDKELIIRLTDSGRDKAIWTKMRLIDEPWDGKWRIVIWDIPEKRRVARDLLRYKLKWLGFKQLQKSVWITKKNCTQVLRDFIKKMGIKDWVVVIESDNVDF</sequence>
<protein>
    <recommendedName>
        <fullName evidence="1">Transcriptional repressor PaaX-like central Cas2-like domain-containing protein</fullName>
    </recommendedName>
</protein>
<dbReference type="EMBL" id="MFDM01000003">
    <property type="protein sequence ID" value="OGE44351.1"/>
    <property type="molecule type" value="Genomic_DNA"/>
</dbReference>
<dbReference type="InterPro" id="IPR048846">
    <property type="entry name" value="PaaX-like_central"/>
</dbReference>
<dbReference type="STRING" id="1797785.A3B45_03670"/>
<gene>
    <name evidence="2" type="ORF">A3B45_03670</name>
</gene>
<dbReference type="PANTHER" id="PTHR30319">
    <property type="entry name" value="PHENYLACETIC ACID REGULATOR-RELATED TRANSCRIPTIONAL REPRESSOR"/>
    <property type="match status" value="1"/>
</dbReference>
<proteinExistence type="predicted"/>